<evidence type="ECO:0000313" key="3">
    <source>
        <dbReference type="EMBL" id="CAD9426925.1"/>
    </source>
</evidence>
<keyword evidence="2" id="KW-0732">Signal</keyword>
<evidence type="ECO:0000256" key="2">
    <source>
        <dbReference type="SAM" id="SignalP"/>
    </source>
</evidence>
<gene>
    <name evidence="3" type="ORF">AAND1436_LOCUS18401</name>
</gene>
<feature type="signal peptide" evidence="2">
    <location>
        <begin position="1"/>
        <end position="17"/>
    </location>
</feature>
<evidence type="ECO:0000256" key="1">
    <source>
        <dbReference type="SAM" id="MobiDB-lite"/>
    </source>
</evidence>
<feature type="chain" id="PRO_5030773774" evidence="2">
    <location>
        <begin position="18"/>
        <end position="159"/>
    </location>
</feature>
<dbReference type="EMBL" id="HBGQ01037368">
    <property type="protein sequence ID" value="CAD9426925.1"/>
    <property type="molecule type" value="Transcribed_RNA"/>
</dbReference>
<dbReference type="Gene3D" id="1.25.40.20">
    <property type="entry name" value="Ankyrin repeat-containing domain"/>
    <property type="match status" value="1"/>
</dbReference>
<protein>
    <submittedName>
        <fullName evidence="3">Uncharacterized protein</fullName>
    </submittedName>
</protein>
<proteinExistence type="predicted"/>
<reference evidence="3" key="1">
    <citation type="submission" date="2021-01" db="EMBL/GenBank/DDBJ databases">
        <authorList>
            <person name="Corre E."/>
            <person name="Pelletier E."/>
            <person name="Niang G."/>
            <person name="Scheremetjew M."/>
            <person name="Finn R."/>
            <person name="Kale V."/>
            <person name="Holt S."/>
            <person name="Cochrane G."/>
            <person name="Meng A."/>
            <person name="Brown T."/>
            <person name="Cohen L."/>
        </authorList>
    </citation>
    <scope>NUCLEOTIDE SEQUENCE</scope>
    <source>
        <strain evidence="3">CCMP2222</strain>
    </source>
</reference>
<feature type="compositionally biased region" description="Acidic residues" evidence="1">
    <location>
        <begin position="140"/>
        <end position="159"/>
    </location>
</feature>
<name>A0A7S2G3Y0_9DINO</name>
<feature type="compositionally biased region" description="Basic and acidic residues" evidence="1">
    <location>
        <begin position="112"/>
        <end position="139"/>
    </location>
</feature>
<dbReference type="AlphaFoldDB" id="A0A7S2G3Y0"/>
<organism evidence="3">
    <name type="scientific">Alexandrium andersonii</name>
    <dbReference type="NCBI Taxonomy" id="327968"/>
    <lineage>
        <taxon>Eukaryota</taxon>
        <taxon>Sar</taxon>
        <taxon>Alveolata</taxon>
        <taxon>Dinophyceae</taxon>
        <taxon>Gonyaulacales</taxon>
        <taxon>Pyrocystaceae</taxon>
        <taxon>Alexandrium</taxon>
    </lineage>
</organism>
<sequence>MLRTLLVLSLNAIVAMAGDDDVEFQDTPLLTSLWEATSSKNNDAIDRLLDSSAMGATARASDGRGLAWWAFEYQNPYALGAIIAYGGDILSTDEDLQGQMAVQMCSENSECDKDSLVAKAKSMSEDIKKRKEEREKEREDSDFDVDAGDEESTDDDDEF</sequence>
<accession>A0A7S2G3Y0</accession>
<dbReference type="InterPro" id="IPR036770">
    <property type="entry name" value="Ankyrin_rpt-contain_sf"/>
</dbReference>
<feature type="region of interest" description="Disordered" evidence="1">
    <location>
        <begin position="112"/>
        <end position="159"/>
    </location>
</feature>